<evidence type="ECO:0000256" key="6">
    <source>
        <dbReference type="ARBA" id="ARBA00022801"/>
    </source>
</evidence>
<dbReference type="PANTHER" id="PTHR12419:SF4">
    <property type="entry name" value="OTU DOMAIN-CONTAINING PROTEIN 5"/>
    <property type="match status" value="1"/>
</dbReference>
<feature type="domain" description="OTU" evidence="7">
    <location>
        <begin position="11"/>
        <end position="177"/>
    </location>
</feature>
<name>A0A1J4MTD2_9CRYT</name>
<dbReference type="CDD" id="cd22752">
    <property type="entry name" value="OTU_OTUD5-like"/>
    <property type="match status" value="1"/>
</dbReference>
<comment type="caution">
    <text evidence="8">The sequence shown here is derived from an EMBL/GenBank/DDBJ whole genome shotgun (WGS) entry which is preliminary data.</text>
</comment>
<evidence type="ECO:0000256" key="1">
    <source>
        <dbReference type="ARBA" id="ARBA00000707"/>
    </source>
</evidence>
<evidence type="ECO:0000256" key="2">
    <source>
        <dbReference type="ARBA" id="ARBA00010407"/>
    </source>
</evidence>
<dbReference type="GO" id="GO:0016579">
    <property type="term" value="P:protein deubiquitination"/>
    <property type="evidence" value="ECO:0007669"/>
    <property type="project" value="TreeGrafter"/>
</dbReference>
<reference evidence="8 9" key="1">
    <citation type="submission" date="2016-10" db="EMBL/GenBank/DDBJ databases">
        <title>Reductive evolution of mitochondrial metabolism and differential evolution of invasion-related proteins in Cryptosporidium.</title>
        <authorList>
            <person name="Liu S."/>
            <person name="Roellig D.M."/>
            <person name="Guo Y."/>
            <person name="Li N."/>
            <person name="Frace M.A."/>
            <person name="Tang K."/>
            <person name="Zhang L."/>
            <person name="Feng Y."/>
            <person name="Xiao L."/>
        </authorList>
    </citation>
    <scope>NUCLEOTIDE SEQUENCE [LARGE SCALE GENOMIC DNA]</scope>
    <source>
        <strain evidence="8">30847</strain>
    </source>
</reference>
<evidence type="ECO:0000259" key="7">
    <source>
        <dbReference type="PROSITE" id="PS50802"/>
    </source>
</evidence>
<dbReference type="Pfam" id="PF02338">
    <property type="entry name" value="OTU"/>
    <property type="match status" value="1"/>
</dbReference>
<dbReference type="Gene3D" id="3.90.70.80">
    <property type="match status" value="1"/>
</dbReference>
<dbReference type="GO" id="GO:0061578">
    <property type="term" value="F:K63-linked deubiquitinase activity"/>
    <property type="evidence" value="ECO:0007669"/>
    <property type="project" value="TreeGrafter"/>
</dbReference>
<protein>
    <recommendedName>
        <fullName evidence="3">ubiquitinyl hydrolase 1</fullName>
        <ecNumber evidence="3">3.4.19.12</ecNumber>
    </recommendedName>
</protein>
<gene>
    <name evidence="8" type="ORF">cand_005550</name>
</gene>
<keyword evidence="5" id="KW-0833">Ubl conjugation pathway</keyword>
<organism evidence="8 9">
    <name type="scientific">Cryptosporidium andersoni</name>
    <dbReference type="NCBI Taxonomy" id="117008"/>
    <lineage>
        <taxon>Eukaryota</taxon>
        <taxon>Sar</taxon>
        <taxon>Alveolata</taxon>
        <taxon>Apicomplexa</taxon>
        <taxon>Conoidasida</taxon>
        <taxon>Coccidia</taxon>
        <taxon>Eucoccidiorida</taxon>
        <taxon>Eimeriorina</taxon>
        <taxon>Cryptosporidiidae</taxon>
        <taxon>Cryptosporidium</taxon>
    </lineage>
</organism>
<sequence>MLEQYFSSYEVYIRDIIGDGNCLFRAISDQLYGNSENHEIIRSYCMDYIEINKDKFSDFIHEYPNIDSYINNKRCLGVWGDNIELQALCELYNVPIHIFQIVDDMKLITNKQNYIKNNKDTKCNSMNYIIQSRSCFLQRIAIVTSSNANDRDSYVKGLWPLRLLYYGDTHYDSLYFIPDGTPLVSNYHPRISYNPGVIEKHKVHEIRINKKYEKSINNNNEYTNLNQSPMKSKKFSQLYLDNKIISNDSNKLISDILLDNKKTLSTNLEDNLEDKTSYKYHNNTINNQNNNNESYLYKISPIDTKKKNTELTCINNNRRQYSEDNYNREEKDNSKYSNPNHIDKYTNLKRIVYQPFNLDIYNPPKTFDRNTLDDYKHNSNSNSNYLAISLNSSNIPITVISNILNNSDRLQCDWLFSDIETNIIIDCALNKKTQNGDKKDNTIFLIKHIDLNNIEYSKLNLNINNESDEDIFNEVGGLKDCDFIKYNYIKDNIYGDDNNNNNNNKRESSLERYNLSPFEDNNQNNDKDDKFDIDSNKYIENKSILKQDELIYKEEKLRGRQSLKIDGISREYFIFARSGPINKNIDQNIYKKEKNKCDYYVECYQDIDGEIFYETNDDEELIHKIKKRRNNIKKSSRREWNQIKKIIEEKEHR</sequence>
<keyword evidence="6" id="KW-0378">Hydrolase</keyword>
<keyword evidence="9" id="KW-1185">Reference proteome</keyword>
<evidence type="ECO:0000256" key="3">
    <source>
        <dbReference type="ARBA" id="ARBA00012759"/>
    </source>
</evidence>
<comment type="similarity">
    <text evidence="2">Belongs to the peptidase C85 family.</text>
</comment>
<dbReference type="EC" id="3.4.19.12" evidence="3"/>
<dbReference type="AlphaFoldDB" id="A0A1J4MTD2"/>
<dbReference type="PROSITE" id="PS50802">
    <property type="entry name" value="OTU"/>
    <property type="match status" value="1"/>
</dbReference>
<keyword evidence="4 8" id="KW-0645">Protease</keyword>
<dbReference type="InterPro" id="IPR038765">
    <property type="entry name" value="Papain-like_cys_pep_sf"/>
</dbReference>
<dbReference type="GO" id="GO:0004843">
    <property type="term" value="F:cysteine-type deubiquitinase activity"/>
    <property type="evidence" value="ECO:0007669"/>
    <property type="project" value="UniProtKB-EC"/>
</dbReference>
<evidence type="ECO:0000256" key="4">
    <source>
        <dbReference type="ARBA" id="ARBA00022670"/>
    </source>
</evidence>
<dbReference type="PANTHER" id="PTHR12419">
    <property type="entry name" value="OTU DOMAIN CONTAINING PROTEIN"/>
    <property type="match status" value="1"/>
</dbReference>
<accession>A0A1J4MTD2</accession>
<evidence type="ECO:0000313" key="8">
    <source>
        <dbReference type="EMBL" id="OII76157.1"/>
    </source>
</evidence>
<dbReference type="RefSeq" id="XP_067068003.1">
    <property type="nucleotide sequence ID" value="XM_067210796.1"/>
</dbReference>
<dbReference type="InterPro" id="IPR050704">
    <property type="entry name" value="Peptidase_C85-like"/>
</dbReference>
<evidence type="ECO:0000313" key="9">
    <source>
        <dbReference type="Proteomes" id="UP000186804"/>
    </source>
</evidence>
<dbReference type="SUPFAM" id="SSF54001">
    <property type="entry name" value="Cysteine proteinases"/>
    <property type="match status" value="1"/>
</dbReference>
<evidence type="ECO:0000256" key="5">
    <source>
        <dbReference type="ARBA" id="ARBA00022786"/>
    </source>
</evidence>
<dbReference type="GO" id="GO:0006508">
    <property type="term" value="P:proteolysis"/>
    <property type="evidence" value="ECO:0007669"/>
    <property type="project" value="UniProtKB-KW"/>
</dbReference>
<comment type="catalytic activity">
    <reaction evidence="1">
        <text>Thiol-dependent hydrolysis of ester, thioester, amide, peptide and isopeptide bonds formed by the C-terminal Gly of ubiquitin (a 76-residue protein attached to proteins as an intracellular targeting signal).</text>
        <dbReference type="EC" id="3.4.19.12"/>
    </reaction>
</comment>
<dbReference type="InterPro" id="IPR003323">
    <property type="entry name" value="OTU_dom"/>
</dbReference>
<proteinExistence type="inferred from homology"/>
<dbReference type="GeneID" id="92364740"/>
<dbReference type="OrthoDB" id="342198at2759"/>
<dbReference type="EMBL" id="LRBS01000067">
    <property type="protein sequence ID" value="OII76157.1"/>
    <property type="molecule type" value="Genomic_DNA"/>
</dbReference>
<dbReference type="VEuPathDB" id="CryptoDB:cand_005550"/>
<dbReference type="Proteomes" id="UP000186804">
    <property type="component" value="Unassembled WGS sequence"/>
</dbReference>